<feature type="domain" description="Siphovirus-type tail component C-terminal" evidence="2">
    <location>
        <begin position="267"/>
        <end position="355"/>
    </location>
</feature>
<sequence>MANYNSGRIYNRRIANGGASYNSAPFVIIVLDSGYGIDEVKNIISAVNVTDDALGADSIVLIANIEFKEQSTSVGELVSITSTVSVSDEANGDDTISPIKAMVEVNETANGVDNANVAGAFFVIDSNDIFQPLGVMVLRDSRFELIPSTRDSTDEIPGMHGEFDFGSEFNSRAFDLHVATDEGYSPLEKAQLQRLFAKYLDPTKGAKTLIFSDDIEKTYVVKYSGKIDPTQYPTWFEFTIPFKMSNPFIMGSFENALTGSGILVNRGTFETPITIEIAGPVINPSLTIGGQTISYTGTVPSGQTLVIISKGSSGTAKLAGANAMSGYNGAFPSLPPGETNVTAGENVTIRWKDRWL</sequence>
<dbReference type="Pfam" id="PF22768">
    <property type="entry name" value="SPP1_Dit"/>
    <property type="match status" value="1"/>
</dbReference>
<name>A0A1V4SRA5_RUMHU</name>
<dbReference type="InterPro" id="IPR008841">
    <property type="entry name" value="Siphovirus-type_tail_N"/>
</dbReference>
<dbReference type="InterPro" id="IPR006520">
    <property type="entry name" value="Dit_BPSPP_N"/>
</dbReference>
<evidence type="ECO:0000259" key="2">
    <source>
        <dbReference type="Pfam" id="PF22768"/>
    </source>
</evidence>
<proteinExistence type="predicted"/>
<feature type="domain" description="Siphovirus-type tail component RIFT-related" evidence="1">
    <location>
        <begin position="134"/>
        <end position="243"/>
    </location>
</feature>
<dbReference type="Proteomes" id="UP000191554">
    <property type="component" value="Unassembled WGS sequence"/>
</dbReference>
<evidence type="ECO:0000313" key="3">
    <source>
        <dbReference type="EMBL" id="OPX46384.1"/>
    </source>
</evidence>
<dbReference type="InterPro" id="IPR054738">
    <property type="entry name" value="Siphovirus-type_tail_C"/>
</dbReference>
<dbReference type="RefSeq" id="WP_080062699.1">
    <property type="nucleotide sequence ID" value="NZ_MZGX01000001.1"/>
</dbReference>
<protein>
    <submittedName>
        <fullName evidence="3">Phage tail protein</fullName>
    </submittedName>
</protein>
<keyword evidence="4" id="KW-1185">Reference proteome</keyword>
<evidence type="ECO:0000259" key="1">
    <source>
        <dbReference type="Pfam" id="PF05709"/>
    </source>
</evidence>
<dbReference type="OrthoDB" id="3078561at2"/>
<dbReference type="AlphaFoldDB" id="A0A1V4SRA5"/>
<gene>
    <name evidence="3" type="ORF">CLHUN_02000</name>
</gene>
<evidence type="ECO:0000313" key="4">
    <source>
        <dbReference type="Proteomes" id="UP000191554"/>
    </source>
</evidence>
<dbReference type="Pfam" id="PF05709">
    <property type="entry name" value="Sipho_tail"/>
    <property type="match status" value="1"/>
</dbReference>
<reference evidence="3 4" key="1">
    <citation type="submission" date="2017-03" db="EMBL/GenBank/DDBJ databases">
        <title>Genome sequence of Clostridium hungatei DSM 14427.</title>
        <authorList>
            <person name="Poehlein A."/>
            <person name="Daniel R."/>
        </authorList>
    </citation>
    <scope>NUCLEOTIDE SEQUENCE [LARGE SCALE GENOMIC DNA]</scope>
    <source>
        <strain evidence="3 4">DSM 14427</strain>
    </source>
</reference>
<dbReference type="NCBIfam" id="TIGR01633">
    <property type="entry name" value="phi3626_gp14_N"/>
    <property type="match status" value="1"/>
</dbReference>
<dbReference type="EMBL" id="MZGX01000001">
    <property type="protein sequence ID" value="OPX46384.1"/>
    <property type="molecule type" value="Genomic_DNA"/>
</dbReference>
<accession>A0A1V4SRA5</accession>
<comment type="caution">
    <text evidence="3">The sequence shown here is derived from an EMBL/GenBank/DDBJ whole genome shotgun (WGS) entry which is preliminary data.</text>
</comment>
<dbReference type="STRING" id="48256.CLHUN_02000"/>
<organism evidence="3 4">
    <name type="scientific">Ruminiclostridium hungatei</name>
    <name type="common">Clostridium hungatei</name>
    <dbReference type="NCBI Taxonomy" id="48256"/>
    <lineage>
        <taxon>Bacteria</taxon>
        <taxon>Bacillati</taxon>
        <taxon>Bacillota</taxon>
        <taxon>Clostridia</taxon>
        <taxon>Eubacteriales</taxon>
        <taxon>Oscillospiraceae</taxon>
        <taxon>Ruminiclostridium</taxon>
    </lineage>
</organism>
<dbReference type="Gene3D" id="2.40.30.200">
    <property type="match status" value="1"/>
</dbReference>